<dbReference type="Pfam" id="PF00905">
    <property type="entry name" value="Transpeptidase"/>
    <property type="match status" value="1"/>
</dbReference>
<evidence type="ECO:0000256" key="7">
    <source>
        <dbReference type="ARBA" id="ARBA00022692"/>
    </source>
</evidence>
<keyword evidence="8" id="KW-0133">Cell shape</keyword>
<evidence type="ECO:0000256" key="12">
    <source>
        <dbReference type="ARBA" id="ARBA00023316"/>
    </source>
</evidence>
<dbReference type="SUPFAM" id="SSF56519">
    <property type="entry name" value="Penicillin binding protein dimerisation domain"/>
    <property type="match status" value="1"/>
</dbReference>
<feature type="compositionally biased region" description="Polar residues" evidence="14">
    <location>
        <begin position="715"/>
        <end position="725"/>
    </location>
</feature>
<comment type="similarity">
    <text evidence="4">Belongs to the transpeptidase family.</text>
</comment>
<dbReference type="InterPro" id="IPR005311">
    <property type="entry name" value="PBP_dimer"/>
</dbReference>
<dbReference type="Proteomes" id="UP000031829">
    <property type="component" value="Chromosome"/>
</dbReference>
<evidence type="ECO:0000256" key="3">
    <source>
        <dbReference type="ARBA" id="ARBA00004752"/>
    </source>
</evidence>
<dbReference type="Gene3D" id="3.90.1310.10">
    <property type="entry name" value="Penicillin-binding protein 2a (Domain 2)"/>
    <property type="match status" value="1"/>
</dbReference>
<dbReference type="EC" id="3.4.16.4" evidence="5"/>
<dbReference type="PANTHER" id="PTHR30627">
    <property type="entry name" value="PEPTIDOGLYCAN D,D-TRANSPEPTIDASE"/>
    <property type="match status" value="1"/>
</dbReference>
<name>A0A0B6A6C8_PRIM2</name>
<accession>A0A0B6A6C8</accession>
<evidence type="ECO:0000256" key="10">
    <source>
        <dbReference type="ARBA" id="ARBA00022989"/>
    </source>
</evidence>
<evidence type="ECO:0000256" key="9">
    <source>
        <dbReference type="ARBA" id="ARBA00022984"/>
    </source>
</evidence>
<dbReference type="Gene3D" id="1.10.10.1230">
    <property type="entry name" value="Penicillin-binding protein, N-terminal non-catalytic domain, head sub-domain"/>
    <property type="match status" value="1"/>
</dbReference>
<evidence type="ECO:0000313" key="17">
    <source>
        <dbReference type="EMBL" id="AJI20465.1"/>
    </source>
</evidence>
<comment type="pathway">
    <text evidence="3">Cell wall biogenesis; peptidoglycan biosynthesis.</text>
</comment>
<gene>
    <name evidence="17" type="ORF">BG04_1505</name>
</gene>
<dbReference type="GeneID" id="93644972"/>
<dbReference type="PANTHER" id="PTHR30627:SF2">
    <property type="entry name" value="PEPTIDOGLYCAN D,D-TRANSPEPTIDASE MRDA"/>
    <property type="match status" value="1"/>
</dbReference>
<protein>
    <recommendedName>
        <fullName evidence="5">serine-type D-Ala-D-Ala carboxypeptidase</fullName>
        <ecNumber evidence="5">3.4.16.4</ecNumber>
    </recommendedName>
</protein>
<dbReference type="HOGENOM" id="CLU_009289_7_0_9"/>
<evidence type="ECO:0000256" key="6">
    <source>
        <dbReference type="ARBA" id="ARBA00022475"/>
    </source>
</evidence>
<dbReference type="GO" id="GO:0008360">
    <property type="term" value="P:regulation of cell shape"/>
    <property type="evidence" value="ECO:0007669"/>
    <property type="project" value="UniProtKB-KW"/>
</dbReference>
<evidence type="ECO:0000256" key="2">
    <source>
        <dbReference type="ARBA" id="ARBA00004236"/>
    </source>
</evidence>
<dbReference type="GO" id="GO:0071972">
    <property type="term" value="F:peptidoglycan L,D-transpeptidase activity"/>
    <property type="evidence" value="ECO:0007669"/>
    <property type="project" value="TreeGrafter"/>
</dbReference>
<evidence type="ECO:0000256" key="11">
    <source>
        <dbReference type="ARBA" id="ARBA00023136"/>
    </source>
</evidence>
<sequence length="725" mass="80842">MKKKKRRKSHVPFRVNLLFLTVFALFSVLILRLGLVQIVYGENYEREVEKTQDVTVSTPVPRGKMYDRYNRVIVDNTSLNTITYTRFQGNTAEERLRIAKKLATMIDVPYTTNVIDIPENKKNKDAKNVVKITERDMKDYWIMIHPKEAEQKITQADRKKVQDGEMTDDELYQRQLDRISKKDLESLKSDLEVLAIKRQMEAGYSNTPQIVKSGVTNEEYAVVSEHLDELPGVDTTTYWDRSYPENSTLRTLLGNVSSANEGLPKDKVQYYLSRGYSRNDQVGTSYLEKQYEAQLSGQKEKVQYVTDKKGNLLDTIQVSKGERGSDLVLTIDMELQKAVEKQITDQLLAKKQMKGTQFLDRAFVIMMDPHTGEILTMAGKKYTIDKKTGAPKIEDFALGNISTSYTMGSVVKGATVLAGLDSGAIKPNTVFVDEPLKIKGTPVKKSAEAEGLGPLTYSSALKYSSNVFMFKTVMAMAGLQYHKNMTLPIKPDTFSELRSYYSQFGLGVSTGIDLDNESTGVQGGSDVPGTALDLGIGQYDTYTPLQLVQYTSAIANGGYRIKPQLVKEIRKPTIKTDEIGGTQHSFEPDVLNRITMKEQYIKDVQSGFKRVTQEQGGTGYAAFHTANYNPAGKSGTAQAYEKNPRGGDPIKVNNSNFVAFAPANNPEIAVAVVVPSVFVPSAPNTITKELARSALDTYFDLKKKGEQEVKDQEENQQAVIANDAN</sequence>
<dbReference type="Gene3D" id="3.40.710.10">
    <property type="entry name" value="DD-peptidase/beta-lactamase superfamily"/>
    <property type="match status" value="1"/>
</dbReference>
<evidence type="ECO:0000256" key="13">
    <source>
        <dbReference type="ARBA" id="ARBA00034000"/>
    </source>
</evidence>
<feature type="region of interest" description="Disordered" evidence="14">
    <location>
        <begin position="706"/>
        <end position="725"/>
    </location>
</feature>
<dbReference type="InterPro" id="IPR036138">
    <property type="entry name" value="PBP_dimer_sf"/>
</dbReference>
<organism evidence="17 18">
    <name type="scientific">Priestia megaterium (strain ATCC 14581 / DSM 32 / CCUG 1817 / JCM 2506 / NBRC 15308 / NCIMB 9376 / NCTC 10342 / NRRL B-14308 / VKM B-512 / Ford 19)</name>
    <name type="common">Bacillus megaterium</name>
    <dbReference type="NCBI Taxonomy" id="1348623"/>
    <lineage>
        <taxon>Bacteria</taxon>
        <taxon>Bacillati</taxon>
        <taxon>Bacillota</taxon>
        <taxon>Bacilli</taxon>
        <taxon>Bacillales</taxon>
        <taxon>Bacillaceae</taxon>
        <taxon>Priestia</taxon>
    </lineage>
</organism>
<dbReference type="InterPro" id="IPR001460">
    <property type="entry name" value="PCN-bd_Tpept"/>
</dbReference>
<dbReference type="GO" id="GO:0008658">
    <property type="term" value="F:penicillin binding"/>
    <property type="evidence" value="ECO:0007669"/>
    <property type="project" value="InterPro"/>
</dbReference>
<dbReference type="GO" id="GO:0009252">
    <property type="term" value="P:peptidoglycan biosynthetic process"/>
    <property type="evidence" value="ECO:0007669"/>
    <property type="project" value="UniProtKB-UniPathway"/>
</dbReference>
<keyword evidence="7" id="KW-0812">Transmembrane</keyword>
<dbReference type="InterPro" id="IPR050515">
    <property type="entry name" value="Beta-lactam/transpept"/>
</dbReference>
<keyword evidence="6" id="KW-1003">Cell membrane</keyword>
<feature type="domain" description="Penicillin-binding protein transpeptidase" evidence="15">
    <location>
        <begin position="363"/>
        <end position="689"/>
    </location>
</feature>
<keyword evidence="9" id="KW-0573">Peptidoglycan synthesis</keyword>
<evidence type="ECO:0000259" key="15">
    <source>
        <dbReference type="Pfam" id="PF00905"/>
    </source>
</evidence>
<comment type="catalytic activity">
    <reaction evidence="13">
        <text>Preferential cleavage: (Ac)2-L-Lys-D-Ala-|-D-Ala. Also transpeptidation of peptidyl-alanyl moieties that are N-acyl substituents of D-alanine.</text>
        <dbReference type="EC" id="3.4.16.4"/>
    </reaction>
</comment>
<keyword evidence="12" id="KW-0961">Cell wall biogenesis/degradation</keyword>
<proteinExistence type="inferred from homology"/>
<keyword evidence="11" id="KW-0472">Membrane</keyword>
<keyword evidence="10" id="KW-1133">Transmembrane helix</keyword>
<evidence type="ECO:0000256" key="8">
    <source>
        <dbReference type="ARBA" id="ARBA00022960"/>
    </source>
</evidence>
<dbReference type="SUPFAM" id="SSF56601">
    <property type="entry name" value="beta-lactamase/transpeptidase-like"/>
    <property type="match status" value="1"/>
</dbReference>
<dbReference type="KEGG" id="bmeg:BG04_1505"/>
<dbReference type="UniPathway" id="UPA00219"/>
<dbReference type="EMBL" id="CP009920">
    <property type="protein sequence ID" value="AJI20465.1"/>
    <property type="molecule type" value="Genomic_DNA"/>
</dbReference>
<comment type="subcellular location">
    <subcellularLocation>
        <location evidence="2">Cell membrane</location>
    </subcellularLocation>
    <subcellularLocation>
        <location evidence="1">Membrane</location>
        <topology evidence="1">Single-pass membrane protein</topology>
    </subcellularLocation>
</comment>
<evidence type="ECO:0000256" key="1">
    <source>
        <dbReference type="ARBA" id="ARBA00004167"/>
    </source>
</evidence>
<dbReference type="GO" id="GO:0071555">
    <property type="term" value="P:cell wall organization"/>
    <property type="evidence" value="ECO:0007669"/>
    <property type="project" value="UniProtKB-KW"/>
</dbReference>
<dbReference type="Pfam" id="PF03717">
    <property type="entry name" value="PBP_dimer"/>
    <property type="match status" value="1"/>
</dbReference>
<evidence type="ECO:0000256" key="5">
    <source>
        <dbReference type="ARBA" id="ARBA00012448"/>
    </source>
</evidence>
<dbReference type="AlphaFoldDB" id="A0A0B6A6C8"/>
<reference evidence="17 18" key="1">
    <citation type="journal article" date="2015" name="Genome Announc.">
        <title>Complete genome sequences for 35 biothreat assay-relevant bacillus species.</title>
        <authorList>
            <person name="Johnson S.L."/>
            <person name="Daligault H.E."/>
            <person name="Davenport K.W."/>
            <person name="Jaissle J."/>
            <person name="Frey K.G."/>
            <person name="Ladner J.T."/>
            <person name="Broomall S.M."/>
            <person name="Bishop-Lilly K.A."/>
            <person name="Bruce D.C."/>
            <person name="Gibbons H.S."/>
            <person name="Coyne S.R."/>
            <person name="Lo C.C."/>
            <person name="Meincke L."/>
            <person name="Munk A.C."/>
            <person name="Koroleva G.I."/>
            <person name="Rosenzweig C.N."/>
            <person name="Palacios G.F."/>
            <person name="Redden C.L."/>
            <person name="Minogue T.D."/>
            <person name="Chain P.S."/>
        </authorList>
    </citation>
    <scope>NUCLEOTIDE SEQUENCE [LARGE SCALE GENOMIC DNA]</scope>
    <source>
        <strain evidence="18">ATCC 14581 / DSM 32 / JCM 2506 / NBRC 15308 / NCIMB 9376 / NCTC 10342 / NRRL B-14308 / VKM B-512</strain>
    </source>
</reference>
<dbReference type="GO" id="GO:0009002">
    <property type="term" value="F:serine-type D-Ala-D-Ala carboxypeptidase activity"/>
    <property type="evidence" value="ECO:0007669"/>
    <property type="project" value="UniProtKB-EC"/>
</dbReference>
<evidence type="ECO:0000259" key="16">
    <source>
        <dbReference type="Pfam" id="PF03717"/>
    </source>
</evidence>
<evidence type="ECO:0000256" key="4">
    <source>
        <dbReference type="ARBA" id="ARBA00007171"/>
    </source>
</evidence>
<evidence type="ECO:0000313" key="18">
    <source>
        <dbReference type="Proteomes" id="UP000031829"/>
    </source>
</evidence>
<evidence type="ECO:0000256" key="14">
    <source>
        <dbReference type="SAM" id="MobiDB-lite"/>
    </source>
</evidence>
<dbReference type="InterPro" id="IPR012338">
    <property type="entry name" value="Beta-lactam/transpept-like"/>
</dbReference>
<dbReference type="RefSeq" id="WP_034648908.1">
    <property type="nucleotide sequence ID" value="NZ_BCVB01000008.1"/>
</dbReference>
<dbReference type="GO" id="GO:0005886">
    <property type="term" value="C:plasma membrane"/>
    <property type="evidence" value="ECO:0007669"/>
    <property type="project" value="UniProtKB-SubCell"/>
</dbReference>
<feature type="domain" description="Penicillin-binding protein dimerisation" evidence="16">
    <location>
        <begin position="58"/>
        <end position="316"/>
    </location>
</feature>